<keyword evidence="1" id="KW-0479">Metal-binding</keyword>
<feature type="compositionally biased region" description="Basic and acidic residues" evidence="4">
    <location>
        <begin position="226"/>
        <end position="262"/>
    </location>
</feature>
<evidence type="ECO:0000256" key="4">
    <source>
        <dbReference type="SAM" id="MobiDB-lite"/>
    </source>
</evidence>
<feature type="compositionally biased region" description="Basic and acidic residues" evidence="4">
    <location>
        <begin position="124"/>
        <end position="146"/>
    </location>
</feature>
<feature type="region of interest" description="Disordered" evidence="4">
    <location>
        <begin position="111"/>
        <end position="160"/>
    </location>
</feature>
<keyword evidence="3" id="KW-0175">Coiled coil</keyword>
<dbReference type="SUPFAM" id="SSF47473">
    <property type="entry name" value="EF-hand"/>
    <property type="match status" value="2"/>
</dbReference>
<accession>A0A5C5XR41</accession>
<comment type="caution">
    <text evidence="7">The sequence shown here is derived from an EMBL/GenBank/DDBJ whole genome shotgun (WGS) entry which is preliminary data.</text>
</comment>
<sequence length="462" mass="49309" precursor="true">MLMNLSSCLRRVALTMAIASFSLLSVHAQRGGGGGRDGGGGRGGRGGGGGGGSFDPSGFLSRLDRNGNGMLDPDEQEGRMGEMVERMASADPSIKPGRPIPMSKLTEAFSKMRSGGDRGGGGRGGDDRGRGGDDRGRGGDRGRGDDRGDENEDPTAVAPLVPGFGVDIPVLPLLGFGPSAEIMAVVPAEEDLEEARNNLRRYDRNRDGQLDAEEIRRGGFWGDPMDFDRNGDGKLSEQELATREAVERNGKEANRQDRRDNPQSEVSDSEGGEFVDFEGRRSYRVYSAESPEGLPRFFTDRDLNRDGQVSMSEYTSEWTSSLVAEFYDWDANHDGVIVASEVLKGVNGGLTASATRSGTAPQNETTVSRSSSASSGSSRSATSDGGATAEKLEMPSEPPTEKILSMAKTIIKRYDKNGDFALSAAEWGEMMISPAGADFNGDGRITVEEYAGFLTAKSKRLK</sequence>
<organism evidence="7 8">
    <name type="scientific">Allorhodopirellula solitaria</name>
    <dbReference type="NCBI Taxonomy" id="2527987"/>
    <lineage>
        <taxon>Bacteria</taxon>
        <taxon>Pseudomonadati</taxon>
        <taxon>Planctomycetota</taxon>
        <taxon>Planctomycetia</taxon>
        <taxon>Pirellulales</taxon>
        <taxon>Pirellulaceae</taxon>
        <taxon>Allorhodopirellula</taxon>
    </lineage>
</organism>
<protein>
    <submittedName>
        <fullName evidence="7">EF hand</fullName>
    </submittedName>
</protein>
<evidence type="ECO:0000313" key="7">
    <source>
        <dbReference type="EMBL" id="TWT64823.1"/>
    </source>
</evidence>
<feature type="chain" id="PRO_5023065889" evidence="5">
    <location>
        <begin position="29"/>
        <end position="462"/>
    </location>
</feature>
<feature type="region of interest" description="Disordered" evidence="4">
    <location>
        <begin position="29"/>
        <end position="76"/>
    </location>
</feature>
<keyword evidence="8" id="KW-1185">Reference proteome</keyword>
<name>A0A5C5XR41_9BACT</name>
<feature type="region of interest" description="Disordered" evidence="4">
    <location>
        <begin position="352"/>
        <end position="401"/>
    </location>
</feature>
<feature type="domain" description="EF-hand" evidence="6">
    <location>
        <begin position="438"/>
        <end position="460"/>
    </location>
</feature>
<feature type="compositionally biased region" description="Low complexity" evidence="4">
    <location>
        <begin position="368"/>
        <end position="389"/>
    </location>
</feature>
<keyword evidence="2" id="KW-0677">Repeat</keyword>
<dbReference type="EMBL" id="SJPK01000009">
    <property type="protein sequence ID" value="TWT64823.1"/>
    <property type="molecule type" value="Genomic_DNA"/>
</dbReference>
<feature type="domain" description="EF-hand" evidence="6">
    <location>
        <begin position="190"/>
        <end position="225"/>
    </location>
</feature>
<feature type="coiled-coil region" evidence="3">
    <location>
        <begin position="185"/>
        <end position="212"/>
    </location>
</feature>
<dbReference type="Proteomes" id="UP000318053">
    <property type="component" value="Unassembled WGS sequence"/>
</dbReference>
<dbReference type="PANTHER" id="PTHR10891">
    <property type="entry name" value="EF-HAND CALCIUM-BINDING DOMAIN CONTAINING PROTEIN"/>
    <property type="match status" value="1"/>
</dbReference>
<dbReference type="InterPro" id="IPR002048">
    <property type="entry name" value="EF_hand_dom"/>
</dbReference>
<dbReference type="InterPro" id="IPR011992">
    <property type="entry name" value="EF-hand-dom_pair"/>
</dbReference>
<dbReference type="PROSITE" id="PS00018">
    <property type="entry name" value="EF_HAND_1"/>
    <property type="match status" value="4"/>
</dbReference>
<keyword evidence="5" id="KW-0732">Signal</keyword>
<feature type="region of interest" description="Disordered" evidence="4">
    <location>
        <begin position="215"/>
        <end position="274"/>
    </location>
</feature>
<dbReference type="InterPro" id="IPR039647">
    <property type="entry name" value="EF_hand_pair_protein_CML-like"/>
</dbReference>
<reference evidence="7 8" key="1">
    <citation type="submission" date="2019-02" db="EMBL/GenBank/DDBJ databases">
        <title>Deep-cultivation of Planctomycetes and their phenomic and genomic characterization uncovers novel biology.</title>
        <authorList>
            <person name="Wiegand S."/>
            <person name="Jogler M."/>
            <person name="Boedeker C."/>
            <person name="Pinto D."/>
            <person name="Vollmers J."/>
            <person name="Rivas-Marin E."/>
            <person name="Kohn T."/>
            <person name="Peeters S.H."/>
            <person name="Heuer A."/>
            <person name="Rast P."/>
            <person name="Oberbeckmann S."/>
            <person name="Bunk B."/>
            <person name="Jeske O."/>
            <person name="Meyerdierks A."/>
            <person name="Storesund J.E."/>
            <person name="Kallscheuer N."/>
            <person name="Luecker S."/>
            <person name="Lage O.M."/>
            <person name="Pohl T."/>
            <person name="Merkel B.J."/>
            <person name="Hornburger P."/>
            <person name="Mueller R.-W."/>
            <person name="Bruemmer F."/>
            <person name="Labrenz M."/>
            <person name="Spormann A.M."/>
            <person name="Op Den Camp H."/>
            <person name="Overmann J."/>
            <person name="Amann R."/>
            <person name="Jetten M.S.M."/>
            <person name="Mascher T."/>
            <person name="Medema M.H."/>
            <person name="Devos D.P."/>
            <person name="Kaster A.-K."/>
            <person name="Ovreas L."/>
            <person name="Rohde M."/>
            <person name="Galperin M.Y."/>
            <person name="Jogler C."/>
        </authorList>
    </citation>
    <scope>NUCLEOTIDE SEQUENCE [LARGE SCALE GENOMIC DNA]</scope>
    <source>
        <strain evidence="7 8">CA85</strain>
    </source>
</reference>
<dbReference type="AlphaFoldDB" id="A0A5C5XR41"/>
<dbReference type="PROSITE" id="PS50222">
    <property type="entry name" value="EF_HAND_2"/>
    <property type="match status" value="2"/>
</dbReference>
<gene>
    <name evidence="7" type="ORF">CA85_36080</name>
</gene>
<evidence type="ECO:0000256" key="3">
    <source>
        <dbReference type="SAM" id="Coils"/>
    </source>
</evidence>
<feature type="compositionally biased region" description="Gly residues" evidence="4">
    <location>
        <begin position="30"/>
        <end position="53"/>
    </location>
</feature>
<dbReference type="Gene3D" id="1.10.238.10">
    <property type="entry name" value="EF-hand"/>
    <property type="match status" value="3"/>
</dbReference>
<dbReference type="InterPro" id="IPR018247">
    <property type="entry name" value="EF_Hand_1_Ca_BS"/>
</dbReference>
<dbReference type="Pfam" id="PF13202">
    <property type="entry name" value="EF-hand_5"/>
    <property type="match status" value="3"/>
</dbReference>
<proteinExistence type="predicted"/>
<evidence type="ECO:0000256" key="5">
    <source>
        <dbReference type="SAM" id="SignalP"/>
    </source>
</evidence>
<feature type="compositionally biased region" description="Polar residues" evidence="4">
    <location>
        <begin position="352"/>
        <end position="367"/>
    </location>
</feature>
<evidence type="ECO:0000256" key="1">
    <source>
        <dbReference type="ARBA" id="ARBA00022723"/>
    </source>
</evidence>
<evidence type="ECO:0000259" key="6">
    <source>
        <dbReference type="PROSITE" id="PS50222"/>
    </source>
</evidence>
<dbReference type="GO" id="GO:0005509">
    <property type="term" value="F:calcium ion binding"/>
    <property type="evidence" value="ECO:0007669"/>
    <property type="project" value="InterPro"/>
</dbReference>
<evidence type="ECO:0000256" key="2">
    <source>
        <dbReference type="ARBA" id="ARBA00022737"/>
    </source>
</evidence>
<feature type="signal peptide" evidence="5">
    <location>
        <begin position="1"/>
        <end position="28"/>
    </location>
</feature>
<evidence type="ECO:0000313" key="8">
    <source>
        <dbReference type="Proteomes" id="UP000318053"/>
    </source>
</evidence>